<accession>A0ABW7HU68</accession>
<comment type="similarity">
    <text evidence="1">Belongs to the pectinesterase family.</text>
</comment>
<evidence type="ECO:0000259" key="6">
    <source>
        <dbReference type="Pfam" id="PF01095"/>
    </source>
</evidence>
<evidence type="ECO:0000256" key="5">
    <source>
        <dbReference type="RuleBase" id="RU000589"/>
    </source>
</evidence>
<dbReference type="PANTHER" id="PTHR31321:SF57">
    <property type="entry name" value="PECTINESTERASE 53-RELATED"/>
    <property type="match status" value="1"/>
</dbReference>
<sequence>MSGALTSRPRVGTTRRGALLAGAGAALGVALAGRAHAGPAHAGPRLRVAPDGGGDFATVQEAVDATPDHPGTPWTIALAPGVYRETVKIPESKTGLTLLGGTGDPRDTVIVHDNAAGTPKPDGSGTYGTSGSATVTARPDGFTARRITFANDWLRADHPEITSGTQAVAIKVMGDRSLFDRCRFLGHQDTLYADTRHVSLTARQLFHRCYVEGDVDFVFGRATAVFHGCELRTLDRDVDFTPYGFVFAPSTAAGTRYGYLAHRCRITTTAPAGAYKLARPWVPSSDPTARPSLVVRESLLGDGIDAARPYADMREQYPWQGFFFREWANRGPGAVVADPAERPRLTAAGAAEHRPAAYLGGWRPAVG</sequence>
<organism evidence="7 8">
    <name type="scientific">Streptomyces chitinivorans</name>
    <dbReference type="NCBI Taxonomy" id="1257027"/>
    <lineage>
        <taxon>Bacteria</taxon>
        <taxon>Bacillati</taxon>
        <taxon>Actinomycetota</taxon>
        <taxon>Actinomycetes</taxon>
        <taxon>Kitasatosporales</taxon>
        <taxon>Streptomycetaceae</taxon>
        <taxon>Streptomyces</taxon>
    </lineage>
</organism>
<dbReference type="Pfam" id="PF01095">
    <property type="entry name" value="Pectinesterase"/>
    <property type="match status" value="1"/>
</dbReference>
<evidence type="ECO:0000313" key="8">
    <source>
        <dbReference type="Proteomes" id="UP001607069"/>
    </source>
</evidence>
<evidence type="ECO:0000256" key="1">
    <source>
        <dbReference type="ARBA" id="ARBA00008891"/>
    </source>
</evidence>
<dbReference type="Proteomes" id="UP001607069">
    <property type="component" value="Unassembled WGS sequence"/>
</dbReference>
<evidence type="ECO:0000256" key="4">
    <source>
        <dbReference type="PROSITE-ProRule" id="PRU10040"/>
    </source>
</evidence>
<dbReference type="InterPro" id="IPR012334">
    <property type="entry name" value="Pectin_lyas_fold"/>
</dbReference>
<gene>
    <name evidence="7" type="ORF">ACG5V6_14530</name>
</gene>
<evidence type="ECO:0000256" key="2">
    <source>
        <dbReference type="ARBA" id="ARBA00022801"/>
    </source>
</evidence>
<dbReference type="PROSITE" id="PS00503">
    <property type="entry name" value="PECTINESTERASE_2"/>
    <property type="match status" value="1"/>
</dbReference>
<evidence type="ECO:0000256" key="3">
    <source>
        <dbReference type="ARBA" id="ARBA00023085"/>
    </source>
</evidence>
<keyword evidence="2 5" id="KW-0378">Hydrolase</keyword>
<comment type="caution">
    <text evidence="7">The sequence shown here is derived from an EMBL/GenBank/DDBJ whole genome shotgun (WGS) entry which is preliminary data.</text>
</comment>
<dbReference type="InterPro" id="IPR006311">
    <property type="entry name" value="TAT_signal"/>
</dbReference>
<comment type="pathway">
    <text evidence="5">Glycan metabolism; pectin degradation; 2-dehydro-3-deoxy-D-gluconate from pectin: step 1/5.</text>
</comment>
<reference evidence="7 8" key="1">
    <citation type="submission" date="2024-10" db="EMBL/GenBank/DDBJ databases">
        <authorList>
            <person name="Cho J.-C."/>
        </authorList>
    </citation>
    <scope>NUCLEOTIDE SEQUENCE [LARGE SCALE GENOMIC DNA]</scope>
    <source>
        <strain evidence="7 8">KCTC29696</strain>
    </source>
</reference>
<dbReference type="PANTHER" id="PTHR31321">
    <property type="entry name" value="ACYL-COA THIOESTER HYDROLASE YBHC-RELATED"/>
    <property type="match status" value="1"/>
</dbReference>
<proteinExistence type="inferred from homology"/>
<name>A0ABW7HU68_9ACTN</name>
<comment type="catalytic activity">
    <reaction evidence="5">
        <text>[(1-&gt;4)-alpha-D-galacturonosyl methyl ester](n) + n H2O = [(1-&gt;4)-alpha-D-galacturonosyl](n) + n methanol + n H(+)</text>
        <dbReference type="Rhea" id="RHEA:22380"/>
        <dbReference type="Rhea" id="RHEA-COMP:14570"/>
        <dbReference type="Rhea" id="RHEA-COMP:14573"/>
        <dbReference type="ChEBI" id="CHEBI:15377"/>
        <dbReference type="ChEBI" id="CHEBI:15378"/>
        <dbReference type="ChEBI" id="CHEBI:17790"/>
        <dbReference type="ChEBI" id="CHEBI:140522"/>
        <dbReference type="ChEBI" id="CHEBI:140523"/>
        <dbReference type="EC" id="3.1.1.11"/>
    </reaction>
</comment>
<dbReference type="InterPro" id="IPR011050">
    <property type="entry name" value="Pectin_lyase_fold/virulence"/>
</dbReference>
<protein>
    <recommendedName>
        <fullName evidence="5">Pectinesterase</fullName>
        <ecNumber evidence="5">3.1.1.11</ecNumber>
    </recommendedName>
</protein>
<feature type="active site" evidence="4">
    <location>
        <position position="216"/>
    </location>
</feature>
<keyword evidence="8" id="KW-1185">Reference proteome</keyword>
<feature type="domain" description="Pectinesterase catalytic" evidence="6">
    <location>
        <begin position="47"/>
        <end position="337"/>
    </location>
</feature>
<dbReference type="InterPro" id="IPR000070">
    <property type="entry name" value="Pectinesterase_cat"/>
</dbReference>
<evidence type="ECO:0000313" key="7">
    <source>
        <dbReference type="EMBL" id="MFH0249428.1"/>
    </source>
</evidence>
<dbReference type="SUPFAM" id="SSF51126">
    <property type="entry name" value="Pectin lyase-like"/>
    <property type="match status" value="1"/>
</dbReference>
<keyword evidence="3 5" id="KW-0063">Aspartyl esterase</keyword>
<dbReference type="RefSeq" id="WP_237882347.1">
    <property type="nucleotide sequence ID" value="NZ_BAABEN010000022.1"/>
</dbReference>
<dbReference type="Gene3D" id="2.160.20.10">
    <property type="entry name" value="Single-stranded right-handed beta-helix, Pectin lyase-like"/>
    <property type="match status" value="1"/>
</dbReference>
<dbReference type="EMBL" id="JBIHMK010000049">
    <property type="protein sequence ID" value="MFH0249428.1"/>
    <property type="molecule type" value="Genomic_DNA"/>
</dbReference>
<dbReference type="InterPro" id="IPR033131">
    <property type="entry name" value="Pectinesterase_Asp_AS"/>
</dbReference>
<dbReference type="PROSITE" id="PS51318">
    <property type="entry name" value="TAT"/>
    <property type="match status" value="1"/>
</dbReference>
<dbReference type="EC" id="3.1.1.11" evidence="5"/>